<sequence>MDFRNRPLTTVDRNSAWSDLFNWRLQFFNSLLRFYDNASAAVPAGVDQQSFAAAVSPPATSTATISVPLHAITQCHLLQARAFRRSNQLDMAQNELNKVNATVLVYPIDAQQKLDEQVKCLLKRASGDVSSTTKKLKAQDAILEALETIEGTSFQYMKRDQIARLMTNKGILLARMEKREEAGRAFSAAAQLELSDTAMPSSFASVWKHWANFLGNLYLANPSESSALSTGVQAMASTLEHISMVGAQKSRTSVAKLLWLLKIASACPSEKLMSAVDELLFRYVDTIQPANWLFWLNELITDVQQRRGNAMAEILKRVGLLQPQEVFCALRVELGPSHVGRYIEQYINKLQLLAASSGANASASASTISHHPSMAMPSQSSSSSSAGALIIGENRLFDVLEAILKRHLTQICALNQMLDDLDNFSIGPAEITLNKFRHFLSICHFDQFTKIADLTNTTSDPQLLKSLVEWLQSPEIVLAANANTDEAKMFNELLNDFAFCCSPFLPLQQQQQREHSPPVSVPLHRLASVLRKWVVQINAHLRQTLGKGPKRLVNSSAFLAQFKNKLAPINIFDGHFNIGISPYFNTQIAQFVPLFDEVVRADSVFRLFRVRALNGKIYSYQLERVRYDHSRGHIYQMFSLLNTEFAKSRNTARRFVQFALPHVLFTGSNCRLLRCCSLAGLSSRQQNANSDHSAHNFALFTDILSDMINAGRSADSAAVGTDCEIVPLSPLTVIDQYYERLAEQRYSHKTIHELFNQICGTKTETAAVVAGAEQQHSHRQSLVTVPKDLLSRWMAQCYGDATTLWMVRKKLAIQFALLGLSEHALFLSSMRPDALFLDLSTGQLFFTDYKFDLTKKVCETIAGKVAFIELDANRPVPFRLTPNISHSLACPLTAISSVRFPNCPFVKRTFAGAYCYPNSDRHGNGLLQSAHCLSNISNAYYDKFVPALDPSWQSRGFLTTNMKLIDLPSFT</sequence>
<dbReference type="InterPro" id="IPR003151">
    <property type="entry name" value="PIK-rel_kinase_FAT"/>
</dbReference>
<reference evidence="2 3" key="1">
    <citation type="submission" date="2024-10" db="EMBL/GenBank/DDBJ databases">
        <authorList>
            <person name="Kim D."/>
        </authorList>
    </citation>
    <scope>NUCLEOTIDE SEQUENCE [LARGE SCALE GENOMIC DNA]</scope>
    <source>
        <strain evidence="2">BH-2024</strain>
    </source>
</reference>
<gene>
    <name evidence="2" type="ORF">niasHT_024833</name>
</gene>
<evidence type="ECO:0000259" key="1">
    <source>
        <dbReference type="Pfam" id="PF02259"/>
    </source>
</evidence>
<dbReference type="SUPFAM" id="SSF56112">
    <property type="entry name" value="Protein kinase-like (PK-like)"/>
    <property type="match status" value="1"/>
</dbReference>
<proteinExistence type="predicted"/>
<organism evidence="2 3">
    <name type="scientific">Heterodera trifolii</name>
    <dbReference type="NCBI Taxonomy" id="157864"/>
    <lineage>
        <taxon>Eukaryota</taxon>
        <taxon>Metazoa</taxon>
        <taxon>Ecdysozoa</taxon>
        <taxon>Nematoda</taxon>
        <taxon>Chromadorea</taxon>
        <taxon>Rhabditida</taxon>
        <taxon>Tylenchina</taxon>
        <taxon>Tylenchomorpha</taxon>
        <taxon>Tylenchoidea</taxon>
        <taxon>Heteroderidae</taxon>
        <taxon>Heteroderinae</taxon>
        <taxon>Heterodera</taxon>
    </lineage>
</organism>
<dbReference type="InterPro" id="IPR011009">
    <property type="entry name" value="Kinase-like_dom_sf"/>
</dbReference>
<comment type="caution">
    <text evidence="2">The sequence shown here is derived from an EMBL/GenBank/DDBJ whole genome shotgun (WGS) entry which is preliminary data.</text>
</comment>
<accession>A0ABD2KFJ2</accession>
<name>A0ABD2KFJ2_9BILA</name>
<evidence type="ECO:0000313" key="2">
    <source>
        <dbReference type="EMBL" id="KAL3101700.1"/>
    </source>
</evidence>
<dbReference type="Pfam" id="PF02259">
    <property type="entry name" value="FAT"/>
    <property type="match status" value="1"/>
</dbReference>
<dbReference type="Proteomes" id="UP001620626">
    <property type="component" value="Unassembled WGS sequence"/>
</dbReference>
<dbReference type="AlphaFoldDB" id="A0ABD2KFJ2"/>
<dbReference type="PANTHER" id="PTHR11139:SF1">
    <property type="entry name" value="TRANSFORMATION_TRANSCRIPTION DOMAIN-ASSOCIATED PROTEIN"/>
    <property type="match status" value="1"/>
</dbReference>
<dbReference type="InterPro" id="IPR050517">
    <property type="entry name" value="DDR_Repair_Kinase"/>
</dbReference>
<evidence type="ECO:0000313" key="3">
    <source>
        <dbReference type="Proteomes" id="UP001620626"/>
    </source>
</evidence>
<dbReference type="EMBL" id="JBICBT010000768">
    <property type="protein sequence ID" value="KAL3101700.1"/>
    <property type="molecule type" value="Genomic_DNA"/>
</dbReference>
<protein>
    <recommendedName>
        <fullName evidence="1">PIK-related kinase FAT domain-containing protein</fullName>
    </recommendedName>
</protein>
<feature type="domain" description="PIK-related kinase FAT" evidence="1">
    <location>
        <begin position="4"/>
        <end position="259"/>
    </location>
</feature>
<dbReference type="PANTHER" id="PTHR11139">
    <property type="entry name" value="ATAXIA TELANGIECTASIA MUTATED ATM -RELATED"/>
    <property type="match status" value="1"/>
</dbReference>
<keyword evidence="3" id="KW-1185">Reference proteome</keyword>